<dbReference type="EMBL" id="LT599584">
    <property type="protein sequence ID" value="SBW84938.1"/>
    <property type="molecule type" value="Genomic_DNA"/>
</dbReference>
<dbReference type="AlphaFoldDB" id="A0A1D3K9F4"/>
<proteinExistence type="predicted"/>
<evidence type="ECO:0000313" key="1">
    <source>
        <dbReference type="EMBL" id="SBW84938.1"/>
    </source>
</evidence>
<name>A0A1D3K9F4_PSEVE</name>
<dbReference type="Proteomes" id="UP000245431">
    <property type="component" value="Chromosome PVE_r2"/>
</dbReference>
<accession>A0A1D3K9F4</accession>
<organism evidence="1 2">
    <name type="scientific">Pseudomonas veronii 1YdBTEX2</name>
    <dbReference type="NCBI Taxonomy" id="1295141"/>
    <lineage>
        <taxon>Bacteria</taxon>
        <taxon>Pseudomonadati</taxon>
        <taxon>Pseudomonadota</taxon>
        <taxon>Gammaproteobacteria</taxon>
        <taxon>Pseudomonadales</taxon>
        <taxon>Pseudomonadaceae</taxon>
        <taxon>Pseudomonas</taxon>
    </lineage>
</organism>
<evidence type="ECO:0000313" key="2">
    <source>
        <dbReference type="Proteomes" id="UP000245431"/>
    </source>
</evidence>
<sequence length="75" mass="8357">MTSLTELDRSMEIVATLADHLEAQAGKAPVERIPPSITAAFPSAIIRSLPGWACSNWRYFSSTSLKVIFWRMFSP</sequence>
<gene>
    <name evidence="1" type="ORF">PVE_R2G0913</name>
</gene>
<protein>
    <submittedName>
        <fullName evidence="1">Uncharacterized protein</fullName>
    </submittedName>
</protein>
<reference evidence="2" key="1">
    <citation type="submission" date="2016-07" db="EMBL/GenBank/DDBJ databases">
        <authorList>
            <person name="Florea S."/>
            <person name="Webb J.S."/>
            <person name="Jaromczyk J."/>
            <person name="Schardl C.L."/>
        </authorList>
    </citation>
    <scope>NUCLEOTIDE SEQUENCE [LARGE SCALE GENOMIC DNA]</scope>
    <source>
        <strain evidence="2">1YdBTEX2</strain>
    </source>
</reference>